<reference evidence="4 5" key="1">
    <citation type="submission" date="2017-01" db="EMBL/GenBank/DDBJ databases">
        <authorList>
            <person name="Varghese N."/>
            <person name="Submissions S."/>
        </authorList>
    </citation>
    <scope>NUCLEOTIDE SEQUENCE [LARGE SCALE GENOMIC DNA]</scope>
    <source>
        <strain evidence="4 5">DSM 18447</strain>
    </source>
</reference>
<dbReference type="InterPro" id="IPR013154">
    <property type="entry name" value="ADH-like_N"/>
</dbReference>
<feature type="domain" description="Alcohol dehydrogenase-like N-terminal" evidence="3">
    <location>
        <begin position="30"/>
        <end position="87"/>
    </location>
</feature>
<dbReference type="GO" id="GO:0035925">
    <property type="term" value="F:mRNA 3'-UTR AU-rich region binding"/>
    <property type="evidence" value="ECO:0007669"/>
    <property type="project" value="TreeGrafter"/>
</dbReference>
<sequence>MTNRRVVEITQFGDPSVLKTVEEGISDPMKGEAQIRQTAIGFNFIDIYQRKGIYPLPLPTGLGFEAAGIVDAVGEGVRDIKPGQRVAY</sequence>
<accession>A0AA45W628</accession>
<dbReference type="PANTHER" id="PTHR48106:SF13">
    <property type="entry name" value="QUINONE OXIDOREDUCTASE-RELATED"/>
    <property type="match status" value="1"/>
</dbReference>
<feature type="non-terminal residue" evidence="4">
    <location>
        <position position="88"/>
    </location>
</feature>
<organism evidence="4 5">
    <name type="scientific">Paracoccus saliphilus</name>
    <dbReference type="NCBI Taxonomy" id="405559"/>
    <lineage>
        <taxon>Bacteria</taxon>
        <taxon>Pseudomonadati</taxon>
        <taxon>Pseudomonadota</taxon>
        <taxon>Alphaproteobacteria</taxon>
        <taxon>Rhodobacterales</taxon>
        <taxon>Paracoccaceae</taxon>
        <taxon>Paracoccus</taxon>
    </lineage>
</organism>
<keyword evidence="1" id="KW-0521">NADP</keyword>
<comment type="caution">
    <text evidence="4">The sequence shown here is derived from an EMBL/GenBank/DDBJ whole genome shotgun (WGS) entry which is preliminary data.</text>
</comment>
<dbReference type="InterPro" id="IPR011032">
    <property type="entry name" value="GroES-like_sf"/>
</dbReference>
<dbReference type="GO" id="GO:0003960">
    <property type="term" value="F:quinone reductase (NADPH) activity"/>
    <property type="evidence" value="ECO:0007669"/>
    <property type="project" value="TreeGrafter"/>
</dbReference>
<evidence type="ECO:0000313" key="4">
    <source>
        <dbReference type="EMBL" id="SIS99017.1"/>
    </source>
</evidence>
<dbReference type="PANTHER" id="PTHR48106">
    <property type="entry name" value="QUINONE OXIDOREDUCTASE PIG3-RELATED"/>
    <property type="match status" value="1"/>
</dbReference>
<dbReference type="AlphaFoldDB" id="A0AA45W628"/>
<protein>
    <submittedName>
        <fullName evidence="4">NADPH2:quinone reductase</fullName>
    </submittedName>
</protein>
<dbReference type="GO" id="GO:0005829">
    <property type="term" value="C:cytosol"/>
    <property type="evidence" value="ECO:0007669"/>
    <property type="project" value="TreeGrafter"/>
</dbReference>
<dbReference type="Proteomes" id="UP000186216">
    <property type="component" value="Unassembled WGS sequence"/>
</dbReference>
<dbReference type="Gene3D" id="3.90.180.10">
    <property type="entry name" value="Medium-chain alcohol dehydrogenases, catalytic domain"/>
    <property type="match status" value="1"/>
</dbReference>
<dbReference type="SUPFAM" id="SSF50129">
    <property type="entry name" value="GroES-like"/>
    <property type="match status" value="1"/>
</dbReference>
<name>A0AA45W628_9RHOB</name>
<proteinExistence type="predicted"/>
<evidence type="ECO:0000256" key="2">
    <source>
        <dbReference type="ARBA" id="ARBA00023002"/>
    </source>
</evidence>
<dbReference type="Pfam" id="PF08240">
    <property type="entry name" value="ADH_N"/>
    <property type="match status" value="1"/>
</dbReference>
<evidence type="ECO:0000256" key="1">
    <source>
        <dbReference type="ARBA" id="ARBA00022857"/>
    </source>
</evidence>
<dbReference type="RefSeq" id="WP_176011466.1">
    <property type="nucleotide sequence ID" value="NZ_FTOU01000011.1"/>
</dbReference>
<dbReference type="GO" id="GO:0070402">
    <property type="term" value="F:NADPH binding"/>
    <property type="evidence" value="ECO:0007669"/>
    <property type="project" value="TreeGrafter"/>
</dbReference>
<gene>
    <name evidence="4" type="ORF">SAMN05421772_11192</name>
</gene>
<dbReference type="EMBL" id="FTOU01000011">
    <property type="protein sequence ID" value="SIS99017.1"/>
    <property type="molecule type" value="Genomic_DNA"/>
</dbReference>
<evidence type="ECO:0000259" key="3">
    <source>
        <dbReference type="Pfam" id="PF08240"/>
    </source>
</evidence>
<evidence type="ECO:0000313" key="5">
    <source>
        <dbReference type="Proteomes" id="UP000186216"/>
    </source>
</evidence>
<keyword evidence="2" id="KW-0560">Oxidoreductase</keyword>